<evidence type="ECO:0000256" key="1">
    <source>
        <dbReference type="ARBA" id="ARBA00004141"/>
    </source>
</evidence>
<evidence type="ECO:0000256" key="7">
    <source>
        <dbReference type="ARBA" id="ARBA00022958"/>
    </source>
</evidence>
<keyword evidence="7" id="KW-0630">Potassium</keyword>
<evidence type="ECO:0000256" key="10">
    <source>
        <dbReference type="ARBA" id="ARBA00023136"/>
    </source>
</evidence>
<dbReference type="SUPFAM" id="SSF54695">
    <property type="entry name" value="POZ domain"/>
    <property type="match status" value="1"/>
</dbReference>
<keyword evidence="4 12" id="KW-0812">Transmembrane</keyword>
<dbReference type="GO" id="GO:0005267">
    <property type="term" value="F:potassium channel activity"/>
    <property type="evidence" value="ECO:0007669"/>
    <property type="project" value="UniProtKB-KW"/>
</dbReference>
<evidence type="ECO:0000256" key="11">
    <source>
        <dbReference type="ARBA" id="ARBA00023303"/>
    </source>
</evidence>
<dbReference type="PANTHER" id="PTHR11537:SF254">
    <property type="entry name" value="POTASSIUM VOLTAGE-GATED CHANNEL PROTEIN SHAB"/>
    <property type="match status" value="1"/>
</dbReference>
<evidence type="ECO:0000256" key="5">
    <source>
        <dbReference type="ARBA" id="ARBA00022826"/>
    </source>
</evidence>
<evidence type="ECO:0000259" key="14">
    <source>
        <dbReference type="Pfam" id="PF02214"/>
    </source>
</evidence>
<feature type="transmembrane region" description="Helical" evidence="12">
    <location>
        <begin position="255"/>
        <end position="274"/>
    </location>
</feature>
<organism evidence="15 16">
    <name type="scientific">Cichlidogyrus casuarinus</name>
    <dbReference type="NCBI Taxonomy" id="1844966"/>
    <lineage>
        <taxon>Eukaryota</taxon>
        <taxon>Metazoa</taxon>
        <taxon>Spiralia</taxon>
        <taxon>Lophotrochozoa</taxon>
        <taxon>Platyhelminthes</taxon>
        <taxon>Monogenea</taxon>
        <taxon>Monopisthocotylea</taxon>
        <taxon>Dactylogyridea</taxon>
        <taxon>Ancyrocephalidae</taxon>
        <taxon>Cichlidogyrus</taxon>
    </lineage>
</organism>
<dbReference type="PRINTS" id="PR00169">
    <property type="entry name" value="KCHANNEL"/>
</dbReference>
<evidence type="ECO:0000259" key="13">
    <source>
        <dbReference type="Pfam" id="PF00520"/>
    </source>
</evidence>
<accession>A0ABD2QHA8</accession>
<dbReference type="EMBL" id="JBJKFK010000189">
    <property type="protein sequence ID" value="KAL3318930.1"/>
    <property type="molecule type" value="Genomic_DNA"/>
</dbReference>
<feature type="domain" description="Potassium channel tetramerisation-type BTB" evidence="14">
    <location>
        <begin position="4"/>
        <end position="89"/>
    </location>
</feature>
<evidence type="ECO:0000256" key="8">
    <source>
        <dbReference type="ARBA" id="ARBA00022989"/>
    </source>
</evidence>
<dbReference type="InterPro" id="IPR027359">
    <property type="entry name" value="Volt_channel_dom_sf"/>
</dbReference>
<feature type="transmembrane region" description="Helical" evidence="12">
    <location>
        <begin position="217"/>
        <end position="235"/>
    </location>
</feature>
<sequence length="426" mass="49602">MEKVKICVSGAIYETYQATIDRFPGTLLSDEEARKQFWDEDSDMYFFDRNAAAFAGILYFYQSHGKLVKPYEVPDTVFDEEVEFFGLENINSSLEENMHLIMARRRLVIVDPLILSYQRFRERRQFTIKSKIWLMMEYPNKSTQGRILGAIDIIFVCLSLITACYTTTFHFQIVSCFNETWFTESNLMYNCTKEESGCSREQCRLIPREKHLFITHWVFYLELLTAIWMVIHYFLRLITCPFKKVQFMSSIDNCVQIVSLLPDLFQLIILAINIRGEPIICSDNGYLRSFVILRTMRVVRLIHYLSSLRALLKTLKLYSLDFINFLLYNFVGMAFFGSLVYIAEERSKQDRATIFSSAPDAFWWAIITLTTVGYGDTVPITTFGKLIGSVCLIAGAFTVSLPVPIISSKFRLVYQTMQNSEKKFQR</sequence>
<dbReference type="GO" id="GO:0034702">
    <property type="term" value="C:monoatomic ion channel complex"/>
    <property type="evidence" value="ECO:0007669"/>
    <property type="project" value="UniProtKB-KW"/>
</dbReference>
<evidence type="ECO:0000256" key="2">
    <source>
        <dbReference type="ARBA" id="ARBA00022448"/>
    </source>
</evidence>
<keyword evidence="16" id="KW-1185">Reference proteome</keyword>
<protein>
    <submittedName>
        <fullName evidence="15">Potassium voltage-gated channel subfamily A member 3</fullName>
    </submittedName>
</protein>
<keyword evidence="11" id="KW-0407">Ion channel</keyword>
<keyword evidence="5" id="KW-0631">Potassium channel</keyword>
<keyword evidence="8 12" id="KW-1133">Transmembrane helix</keyword>
<dbReference type="InterPro" id="IPR003131">
    <property type="entry name" value="T1-type_BTB"/>
</dbReference>
<name>A0ABD2QHA8_9PLAT</name>
<dbReference type="Pfam" id="PF02214">
    <property type="entry name" value="BTB_2"/>
    <property type="match status" value="1"/>
</dbReference>
<dbReference type="Gene3D" id="3.30.710.10">
    <property type="entry name" value="Potassium Channel Kv1.1, Chain A"/>
    <property type="match status" value="1"/>
</dbReference>
<gene>
    <name evidence="15" type="primary">KCNA3_1</name>
    <name evidence="15" type="ORF">Ciccas_002400</name>
</gene>
<dbReference type="AlphaFoldDB" id="A0ABD2QHA8"/>
<evidence type="ECO:0000313" key="15">
    <source>
        <dbReference type="EMBL" id="KAL3318930.1"/>
    </source>
</evidence>
<keyword evidence="2" id="KW-0813">Transport</keyword>
<dbReference type="FunFam" id="1.10.287.70:FF:000028">
    <property type="entry name" value="potassium voltage-gated channel subfamily D member 3"/>
    <property type="match status" value="1"/>
</dbReference>
<feature type="transmembrane region" description="Helical" evidence="12">
    <location>
        <begin position="325"/>
        <end position="342"/>
    </location>
</feature>
<feature type="domain" description="Ion transport" evidence="13">
    <location>
        <begin position="213"/>
        <end position="415"/>
    </location>
</feature>
<dbReference type="InterPro" id="IPR028325">
    <property type="entry name" value="VG_K_chnl"/>
</dbReference>
<dbReference type="Gene3D" id="1.10.287.70">
    <property type="match status" value="1"/>
</dbReference>
<dbReference type="InterPro" id="IPR005821">
    <property type="entry name" value="Ion_trans_dom"/>
</dbReference>
<keyword evidence="6" id="KW-0851">Voltage-gated channel</keyword>
<keyword evidence="10 12" id="KW-0472">Membrane</keyword>
<comment type="subcellular location">
    <subcellularLocation>
        <location evidence="1">Membrane</location>
        <topology evidence="1">Multi-pass membrane protein</topology>
    </subcellularLocation>
</comment>
<feature type="transmembrane region" description="Helical" evidence="12">
    <location>
        <begin position="386"/>
        <end position="407"/>
    </location>
</feature>
<evidence type="ECO:0000256" key="3">
    <source>
        <dbReference type="ARBA" id="ARBA00022538"/>
    </source>
</evidence>
<comment type="caution">
    <text evidence="15">The sequence shown here is derived from an EMBL/GenBank/DDBJ whole genome shotgun (WGS) entry which is preliminary data.</text>
</comment>
<dbReference type="Pfam" id="PF00520">
    <property type="entry name" value="Ion_trans"/>
    <property type="match status" value="1"/>
</dbReference>
<dbReference type="Proteomes" id="UP001626550">
    <property type="component" value="Unassembled WGS sequence"/>
</dbReference>
<dbReference type="SUPFAM" id="SSF81324">
    <property type="entry name" value="Voltage-gated potassium channels"/>
    <property type="match status" value="1"/>
</dbReference>
<keyword evidence="9" id="KW-0406">Ion transport</keyword>
<evidence type="ECO:0000313" key="16">
    <source>
        <dbReference type="Proteomes" id="UP001626550"/>
    </source>
</evidence>
<evidence type="ECO:0000256" key="9">
    <source>
        <dbReference type="ARBA" id="ARBA00023065"/>
    </source>
</evidence>
<evidence type="ECO:0000256" key="4">
    <source>
        <dbReference type="ARBA" id="ARBA00022692"/>
    </source>
</evidence>
<dbReference type="Gene3D" id="1.20.120.350">
    <property type="entry name" value="Voltage-gated potassium channels. Chain C"/>
    <property type="match status" value="1"/>
</dbReference>
<reference evidence="15 16" key="1">
    <citation type="submission" date="2024-11" db="EMBL/GenBank/DDBJ databases">
        <title>Adaptive evolution of stress response genes in parasites aligns with host niche diversity.</title>
        <authorList>
            <person name="Hahn C."/>
            <person name="Resl P."/>
        </authorList>
    </citation>
    <scope>NUCLEOTIDE SEQUENCE [LARGE SCALE GENOMIC DNA]</scope>
    <source>
        <strain evidence="15">EGGRZ-B1_66</strain>
        <tissue evidence="15">Body</tissue>
    </source>
</reference>
<feature type="transmembrane region" description="Helical" evidence="12">
    <location>
        <begin position="354"/>
        <end position="374"/>
    </location>
</feature>
<keyword evidence="3" id="KW-0633">Potassium transport</keyword>
<evidence type="ECO:0000256" key="6">
    <source>
        <dbReference type="ARBA" id="ARBA00022882"/>
    </source>
</evidence>
<proteinExistence type="predicted"/>
<evidence type="ECO:0000256" key="12">
    <source>
        <dbReference type="SAM" id="Phobius"/>
    </source>
</evidence>
<dbReference type="PANTHER" id="PTHR11537">
    <property type="entry name" value="VOLTAGE-GATED POTASSIUM CHANNEL"/>
    <property type="match status" value="1"/>
</dbReference>
<dbReference type="InterPro" id="IPR011333">
    <property type="entry name" value="SKP1/BTB/POZ_sf"/>
</dbReference>